<reference evidence="2" key="1">
    <citation type="submission" date="2020-12" db="EMBL/GenBank/DDBJ databases">
        <authorList>
            <person name="Iha C."/>
        </authorList>
    </citation>
    <scope>NUCLEOTIDE SEQUENCE</scope>
</reference>
<name>A0A8S1IKJ8_9CHLO</name>
<feature type="transmembrane region" description="Helical" evidence="1">
    <location>
        <begin position="12"/>
        <end position="35"/>
    </location>
</feature>
<accession>A0A8S1IKJ8</accession>
<dbReference type="EMBL" id="CAJHUC010000280">
    <property type="protein sequence ID" value="CAD7694880.1"/>
    <property type="molecule type" value="Genomic_DNA"/>
</dbReference>
<comment type="caution">
    <text evidence="2">The sequence shown here is derived from an EMBL/GenBank/DDBJ whole genome shotgun (WGS) entry which is preliminary data.</text>
</comment>
<gene>
    <name evidence="2" type="ORF">OSTQU699_LOCUS240</name>
</gene>
<keyword evidence="1" id="KW-0812">Transmembrane</keyword>
<organism evidence="2 3">
    <name type="scientific">Ostreobium quekettii</name>
    <dbReference type="NCBI Taxonomy" id="121088"/>
    <lineage>
        <taxon>Eukaryota</taxon>
        <taxon>Viridiplantae</taxon>
        <taxon>Chlorophyta</taxon>
        <taxon>core chlorophytes</taxon>
        <taxon>Ulvophyceae</taxon>
        <taxon>TCBD clade</taxon>
        <taxon>Bryopsidales</taxon>
        <taxon>Ostreobineae</taxon>
        <taxon>Ostreobiaceae</taxon>
        <taxon>Ostreobium</taxon>
    </lineage>
</organism>
<protein>
    <submittedName>
        <fullName evidence="2">Uncharacterized protein</fullName>
    </submittedName>
</protein>
<proteinExistence type="predicted"/>
<evidence type="ECO:0000256" key="1">
    <source>
        <dbReference type="SAM" id="Phobius"/>
    </source>
</evidence>
<dbReference type="AlphaFoldDB" id="A0A8S1IKJ8"/>
<evidence type="ECO:0000313" key="2">
    <source>
        <dbReference type="EMBL" id="CAD7694880.1"/>
    </source>
</evidence>
<keyword evidence="1" id="KW-0472">Membrane</keyword>
<keyword evidence="3" id="KW-1185">Reference proteome</keyword>
<evidence type="ECO:0000313" key="3">
    <source>
        <dbReference type="Proteomes" id="UP000708148"/>
    </source>
</evidence>
<keyword evidence="1" id="KW-1133">Transmembrane helix</keyword>
<dbReference type="Proteomes" id="UP000708148">
    <property type="component" value="Unassembled WGS sequence"/>
</dbReference>
<sequence length="116" mass="12628">MNDHVPGVKAKYATVWGCCAGIFLFIAQLNVLAILTLNQRECMIWQATAFHFCGNRDVVFWFRASFSACCNEFGAVDSVDAAGASGAEPAVRTLKTRAASFGVVDLLTWGILDRFS</sequence>